<accession>A0A937EPV0</accession>
<dbReference type="InterPro" id="IPR014729">
    <property type="entry name" value="Rossmann-like_a/b/a_fold"/>
</dbReference>
<comment type="similarity">
    <text evidence="1">Belongs to the universal stress protein A family.</text>
</comment>
<sequence>MARTVTVGLDDSPESRAAAEWAAREAGLRGLPLKVVHVREPLPSYAAQAPLLGGETRQDWTERVPREAAEGLRLRHPGVEVITDRLTADPAEALIEAADSAELMVLGSRGFGTIGGFVVGSVSLAVIARAERPVVLVRAGEQAADEHRADPAGVPSAATPFRPVVLGLDLSAPDDTLLEFAFDAAVRRAAPLRAVHGWTEPPVSSYHRSYGDPEPHDSLARSRARALAEVLSPWQHKFPDVEVIQASRCGSAAQVLLDASRQASLVVVGRRIRTSPLGTHIGPVAHAVLHHAMAPVAVVPHD</sequence>
<dbReference type="Pfam" id="PF00582">
    <property type="entry name" value="Usp"/>
    <property type="match status" value="2"/>
</dbReference>
<dbReference type="PANTHER" id="PTHR46268">
    <property type="entry name" value="STRESS RESPONSE PROTEIN NHAX"/>
    <property type="match status" value="1"/>
</dbReference>
<name>A0A937EPV0_9ACTN</name>
<keyword evidence="4" id="KW-1185">Reference proteome</keyword>
<dbReference type="PANTHER" id="PTHR46268:SF6">
    <property type="entry name" value="UNIVERSAL STRESS PROTEIN UP12"/>
    <property type="match status" value="1"/>
</dbReference>
<evidence type="ECO:0000313" key="3">
    <source>
        <dbReference type="EMBL" id="MBL1086886.1"/>
    </source>
</evidence>
<dbReference type="InterPro" id="IPR006015">
    <property type="entry name" value="Universal_stress_UspA"/>
</dbReference>
<organism evidence="3 4">
    <name type="scientific">Streptomyces actinomycinicus</name>
    <dbReference type="NCBI Taxonomy" id="1695166"/>
    <lineage>
        <taxon>Bacteria</taxon>
        <taxon>Bacillati</taxon>
        <taxon>Actinomycetota</taxon>
        <taxon>Actinomycetes</taxon>
        <taxon>Kitasatosporales</taxon>
        <taxon>Streptomycetaceae</taxon>
        <taxon>Streptomyces</taxon>
    </lineage>
</organism>
<dbReference type="Gene3D" id="3.40.50.620">
    <property type="entry name" value="HUPs"/>
    <property type="match status" value="2"/>
</dbReference>
<evidence type="ECO:0000313" key="4">
    <source>
        <dbReference type="Proteomes" id="UP000661858"/>
    </source>
</evidence>
<proteinExistence type="inferred from homology"/>
<dbReference type="Proteomes" id="UP000661858">
    <property type="component" value="Unassembled WGS sequence"/>
</dbReference>
<feature type="domain" description="UspA" evidence="2">
    <location>
        <begin position="1"/>
        <end position="138"/>
    </location>
</feature>
<reference evidence="3" key="1">
    <citation type="submission" date="2021-01" db="EMBL/GenBank/DDBJ databases">
        <title>WGS of actinomycetes isolated from Thailand.</title>
        <authorList>
            <person name="Thawai C."/>
        </authorList>
    </citation>
    <scope>NUCLEOTIDE SEQUENCE</scope>
    <source>
        <strain evidence="3">RCU-197</strain>
    </source>
</reference>
<gene>
    <name evidence="3" type="ORF">JK359_33815</name>
</gene>
<comment type="caution">
    <text evidence="3">The sequence shown here is derived from an EMBL/GenBank/DDBJ whole genome shotgun (WGS) entry which is preliminary data.</text>
</comment>
<evidence type="ECO:0000259" key="2">
    <source>
        <dbReference type="Pfam" id="PF00582"/>
    </source>
</evidence>
<dbReference type="InterPro" id="IPR006016">
    <property type="entry name" value="UspA"/>
</dbReference>
<protein>
    <submittedName>
        <fullName evidence="3">Universal stress protein</fullName>
    </submittedName>
</protein>
<dbReference type="SUPFAM" id="SSF52402">
    <property type="entry name" value="Adenine nucleotide alpha hydrolases-like"/>
    <property type="match status" value="2"/>
</dbReference>
<dbReference type="RefSeq" id="WP_201843443.1">
    <property type="nucleotide sequence ID" value="NZ_JAERRK010000026.1"/>
</dbReference>
<feature type="domain" description="UspA" evidence="2">
    <location>
        <begin position="161"/>
        <end position="300"/>
    </location>
</feature>
<dbReference type="EMBL" id="JAERRK010000026">
    <property type="protein sequence ID" value="MBL1086886.1"/>
    <property type="molecule type" value="Genomic_DNA"/>
</dbReference>
<evidence type="ECO:0000256" key="1">
    <source>
        <dbReference type="ARBA" id="ARBA00008791"/>
    </source>
</evidence>
<dbReference type="AlphaFoldDB" id="A0A937EPV0"/>
<dbReference type="PRINTS" id="PR01438">
    <property type="entry name" value="UNVRSLSTRESS"/>
</dbReference>